<dbReference type="SUPFAM" id="SSF53623">
    <property type="entry name" value="MurD-like peptide ligases, catalytic domain"/>
    <property type="match status" value="1"/>
</dbReference>
<evidence type="ECO:0000256" key="1">
    <source>
        <dbReference type="ARBA" id="ARBA00005898"/>
    </source>
</evidence>
<dbReference type="Proteomes" id="UP000034849">
    <property type="component" value="Unassembled WGS sequence"/>
</dbReference>
<dbReference type="InterPro" id="IPR013221">
    <property type="entry name" value="Mur_ligase_cen"/>
</dbReference>
<evidence type="ECO:0000259" key="3">
    <source>
        <dbReference type="Pfam" id="PF02875"/>
    </source>
</evidence>
<evidence type="ECO:0000313" key="5">
    <source>
        <dbReference type="EMBL" id="KKQ27415.1"/>
    </source>
</evidence>
<comment type="subcellular location">
    <subcellularLocation>
        <location evidence="2">Cytoplasm</location>
    </subcellularLocation>
</comment>
<dbReference type="SUPFAM" id="SSF53244">
    <property type="entry name" value="MurD-like peptide ligases, peptide-binding domain"/>
    <property type="match status" value="1"/>
</dbReference>
<dbReference type="GO" id="GO:0071555">
    <property type="term" value="P:cell wall organization"/>
    <property type="evidence" value="ECO:0007669"/>
    <property type="project" value="UniProtKB-KW"/>
</dbReference>
<feature type="domain" description="Mur ligase C-terminal" evidence="3">
    <location>
        <begin position="278"/>
        <end position="413"/>
    </location>
</feature>
<dbReference type="Pfam" id="PF08245">
    <property type="entry name" value="Mur_ligase_M"/>
    <property type="match status" value="1"/>
</dbReference>
<evidence type="ECO:0000313" key="6">
    <source>
        <dbReference type="Proteomes" id="UP000034849"/>
    </source>
</evidence>
<organism evidence="5 6">
    <name type="scientific">Candidatus Magasanikbacteria bacterium GW2011_GWC2_37_14</name>
    <dbReference type="NCBI Taxonomy" id="1619046"/>
    <lineage>
        <taxon>Bacteria</taxon>
        <taxon>Candidatus Magasanikiibacteriota</taxon>
    </lineage>
</organism>
<dbReference type="GO" id="GO:0051301">
    <property type="term" value="P:cell division"/>
    <property type="evidence" value="ECO:0007669"/>
    <property type="project" value="UniProtKB-KW"/>
</dbReference>
<protein>
    <submittedName>
        <fullName evidence="5">UDP-N-acetylmuramyl-tripeptide synthetase</fullName>
    </submittedName>
</protein>
<dbReference type="InterPro" id="IPR004101">
    <property type="entry name" value="Mur_ligase_C"/>
</dbReference>
<comment type="caution">
    <text evidence="5">The sequence shown here is derived from an EMBL/GenBank/DDBJ whole genome shotgun (WGS) entry which is preliminary data.</text>
</comment>
<sequence>MKKIIKKIFPKNILNLLHLFFALWGSVKYNHSSEELLVIGITGTAGKSSVIHFLRQVLEFVGFKVGSLSTVDFYINGQLKLNDKKMTMVGKYFIQEKLREMVKVGCNVAIVETTSEGFLQHRHKFINYDTIVLTNLYPEHIEAHGGFENYKKAKLGIFEYVSKCRKKNCHAEFISASPGILKQVQDDIAKTAIVNGSSGYANEFLNFNFENKIKFIAKNVEATKIGLNFVVEDEQYFAPIYGAHNAENLAGVIAVVKSLNINEEKIKQAISQIKSPPGRIEFINEAEEQGFQVIVDYAFEPVALQKLYDVVDVIKPNGKIIHVCGSTGGGRDKARREPIGKLVGEKSNIFIITDEDPYNEDPQEIMEAVKVGALKSGKIEGQDLFMILKREEAIKKAIELARPGDLVLITGKGSEQKMCVAGGNMIDWDDREIVKKFICLSKRK</sequence>
<feature type="domain" description="Mur ligase central" evidence="4">
    <location>
        <begin position="41"/>
        <end position="256"/>
    </location>
</feature>
<dbReference type="EMBL" id="LBSX01000009">
    <property type="protein sequence ID" value="KKQ27415.1"/>
    <property type="molecule type" value="Genomic_DNA"/>
</dbReference>
<dbReference type="InterPro" id="IPR005761">
    <property type="entry name" value="UDP-N-AcMur-Glu-dNH2Pim_ligase"/>
</dbReference>
<dbReference type="Pfam" id="PF02875">
    <property type="entry name" value="Mur_ligase_C"/>
    <property type="match status" value="1"/>
</dbReference>
<keyword evidence="2" id="KW-0131">Cell cycle</keyword>
<dbReference type="Gene3D" id="3.90.190.20">
    <property type="entry name" value="Mur ligase, C-terminal domain"/>
    <property type="match status" value="1"/>
</dbReference>
<keyword evidence="2" id="KW-0132">Cell division</keyword>
<reference evidence="5 6" key="1">
    <citation type="journal article" date="2015" name="Nature">
        <title>rRNA introns, odd ribosomes, and small enigmatic genomes across a large radiation of phyla.</title>
        <authorList>
            <person name="Brown C.T."/>
            <person name="Hug L.A."/>
            <person name="Thomas B.C."/>
            <person name="Sharon I."/>
            <person name="Castelle C.J."/>
            <person name="Singh A."/>
            <person name="Wilkins M.J."/>
            <person name="Williams K.H."/>
            <person name="Banfield J.F."/>
        </authorList>
    </citation>
    <scope>NUCLEOTIDE SEQUENCE [LARGE SCALE GENOMIC DNA]</scope>
</reference>
<accession>A0A0G0GMN8</accession>
<dbReference type="GO" id="GO:0016881">
    <property type="term" value="F:acid-amino acid ligase activity"/>
    <property type="evidence" value="ECO:0007669"/>
    <property type="project" value="InterPro"/>
</dbReference>
<comment type="similarity">
    <text evidence="1">Belongs to the MurCDEF family. MurE subfamily.</text>
</comment>
<name>A0A0G0GMN8_9BACT</name>
<keyword evidence="2" id="KW-0573">Peptidoglycan synthesis</keyword>
<keyword evidence="2" id="KW-0133">Cell shape</keyword>
<dbReference type="NCBIfam" id="TIGR01085">
    <property type="entry name" value="murE"/>
    <property type="match status" value="1"/>
</dbReference>
<dbReference type="GO" id="GO:0009252">
    <property type="term" value="P:peptidoglycan biosynthetic process"/>
    <property type="evidence" value="ECO:0007669"/>
    <property type="project" value="UniProtKB-UniPathway"/>
</dbReference>
<gene>
    <name evidence="5" type="ORF">US42_C0009G0005</name>
</gene>
<keyword evidence="2" id="KW-0961">Cell wall biogenesis/degradation</keyword>
<dbReference type="GO" id="GO:0005737">
    <property type="term" value="C:cytoplasm"/>
    <property type="evidence" value="ECO:0007669"/>
    <property type="project" value="UniProtKB-SubCell"/>
</dbReference>
<dbReference type="GO" id="GO:0005524">
    <property type="term" value="F:ATP binding"/>
    <property type="evidence" value="ECO:0007669"/>
    <property type="project" value="InterPro"/>
</dbReference>
<dbReference type="AlphaFoldDB" id="A0A0G0GMN8"/>
<dbReference type="InterPro" id="IPR036615">
    <property type="entry name" value="Mur_ligase_C_dom_sf"/>
</dbReference>
<dbReference type="PANTHER" id="PTHR23135:SF4">
    <property type="entry name" value="UDP-N-ACETYLMURAMOYL-L-ALANYL-D-GLUTAMATE--2,6-DIAMINOPIMELATE LIGASE MURE HOMOLOG, CHLOROPLASTIC"/>
    <property type="match status" value="1"/>
</dbReference>
<dbReference type="GO" id="GO:0008360">
    <property type="term" value="P:regulation of cell shape"/>
    <property type="evidence" value="ECO:0007669"/>
    <property type="project" value="UniProtKB-KW"/>
</dbReference>
<dbReference type="STRING" id="1619046.US42_C0009G0005"/>
<evidence type="ECO:0000256" key="2">
    <source>
        <dbReference type="RuleBase" id="RU004135"/>
    </source>
</evidence>
<dbReference type="InterPro" id="IPR036565">
    <property type="entry name" value="Mur-like_cat_sf"/>
</dbReference>
<evidence type="ECO:0000259" key="4">
    <source>
        <dbReference type="Pfam" id="PF08245"/>
    </source>
</evidence>
<dbReference type="Gene3D" id="3.40.1190.10">
    <property type="entry name" value="Mur-like, catalytic domain"/>
    <property type="match status" value="1"/>
</dbReference>
<proteinExistence type="inferred from homology"/>
<dbReference type="PANTHER" id="PTHR23135">
    <property type="entry name" value="MUR LIGASE FAMILY MEMBER"/>
    <property type="match status" value="1"/>
</dbReference>
<comment type="pathway">
    <text evidence="2">Cell wall biogenesis; peptidoglycan biosynthesis.</text>
</comment>
<dbReference type="UniPathway" id="UPA00219"/>